<name>A0A391PFE0_9EUKA</name>
<proteinExistence type="predicted"/>
<organism evidence="2 3">
    <name type="scientific">Kipferlia bialata</name>
    <dbReference type="NCBI Taxonomy" id="797122"/>
    <lineage>
        <taxon>Eukaryota</taxon>
        <taxon>Metamonada</taxon>
        <taxon>Carpediemonas-like organisms</taxon>
        <taxon>Kipferlia</taxon>
    </lineage>
</organism>
<reference evidence="2 3" key="1">
    <citation type="journal article" date="2018" name="PLoS ONE">
        <title>The draft genome of Kipferlia bialata reveals reductive genome evolution in fornicate parasites.</title>
        <authorList>
            <person name="Tanifuji G."/>
            <person name="Takabayashi S."/>
            <person name="Kume K."/>
            <person name="Takagi M."/>
            <person name="Nakayama T."/>
            <person name="Kamikawa R."/>
            <person name="Inagaki Y."/>
            <person name="Hashimoto T."/>
        </authorList>
    </citation>
    <scope>NUCLEOTIDE SEQUENCE [LARGE SCALE GENOMIC DNA]</scope>
    <source>
        <strain evidence="2">NY0173</strain>
    </source>
</reference>
<accession>A0A391PFE0</accession>
<evidence type="ECO:0000256" key="1">
    <source>
        <dbReference type="SAM" id="MobiDB-lite"/>
    </source>
</evidence>
<evidence type="ECO:0000313" key="3">
    <source>
        <dbReference type="Proteomes" id="UP000265618"/>
    </source>
</evidence>
<gene>
    <name evidence="2" type="ORF">KIPB_017012</name>
</gene>
<feature type="region of interest" description="Disordered" evidence="1">
    <location>
        <begin position="1"/>
        <end position="31"/>
    </location>
</feature>
<keyword evidence="3" id="KW-1185">Reference proteome</keyword>
<feature type="non-terminal residue" evidence="2">
    <location>
        <position position="31"/>
    </location>
</feature>
<dbReference type="Proteomes" id="UP000265618">
    <property type="component" value="Unassembled WGS sequence"/>
</dbReference>
<dbReference type="AlphaFoldDB" id="A0A391PFE0"/>
<protein>
    <submittedName>
        <fullName evidence="2">Uncharacterized protein</fullName>
    </submittedName>
</protein>
<sequence>MHHGIHHGVGRHTSMARRRRRTGIGMHHHHT</sequence>
<evidence type="ECO:0000313" key="2">
    <source>
        <dbReference type="EMBL" id="GCA65392.1"/>
    </source>
</evidence>
<comment type="caution">
    <text evidence="2">The sequence shown here is derived from an EMBL/GenBank/DDBJ whole genome shotgun (WGS) entry which is preliminary data.</text>
</comment>
<dbReference type="EMBL" id="BDIP01010954">
    <property type="protein sequence ID" value="GCA65392.1"/>
    <property type="molecule type" value="Genomic_DNA"/>
</dbReference>